<dbReference type="HAMAP" id="MF_01537">
    <property type="entry name" value="Nucleos_phosphorylase_PpnP"/>
    <property type="match status" value="1"/>
</dbReference>
<keyword evidence="5" id="KW-1185">Reference proteome</keyword>
<dbReference type="PANTHER" id="PTHR36540">
    <property type="entry name" value="PYRIMIDINE/PURINE NUCLEOSIDE PHOSPHORYLASE"/>
    <property type="match status" value="1"/>
</dbReference>
<dbReference type="GO" id="GO:0004731">
    <property type="term" value="F:purine-nucleoside phosphorylase activity"/>
    <property type="evidence" value="ECO:0007669"/>
    <property type="project" value="UniProtKB-UniRule"/>
</dbReference>
<evidence type="ECO:0000313" key="4">
    <source>
        <dbReference type="EMBL" id="SEM49514.1"/>
    </source>
</evidence>
<dbReference type="InterPro" id="IPR009664">
    <property type="entry name" value="Ppnp"/>
</dbReference>
<dbReference type="Pfam" id="PF06865">
    <property type="entry name" value="Ppnp"/>
    <property type="match status" value="1"/>
</dbReference>
<dbReference type="EMBL" id="FOBS01000018">
    <property type="protein sequence ID" value="SEM49514.1"/>
    <property type="molecule type" value="Genomic_DNA"/>
</dbReference>
<evidence type="ECO:0000256" key="2">
    <source>
        <dbReference type="ARBA" id="ARBA00022679"/>
    </source>
</evidence>
<sequence length="94" mass="10151">MQHNSYFEGKVQSLAVNVPEGRATVGVIEPGSYTFGTDSEEHMTIVAGSARVKLPGDDWQSFGKGETFIVPPKSSFDIEAAADVAYICYYISPS</sequence>
<dbReference type="AlphaFoldDB" id="A0A1H7YUH5"/>
<name>A0A1H7YUH5_9BACT</name>
<dbReference type="STRING" id="43775.SAMN04489760_11824"/>
<dbReference type="InterPro" id="IPR011051">
    <property type="entry name" value="RmlC_Cupin_sf"/>
</dbReference>
<dbReference type="PANTHER" id="PTHR36540:SF1">
    <property type="entry name" value="PYRIMIDINE_PURINE NUCLEOSIDE PHOSPHORYLASE"/>
    <property type="match status" value="1"/>
</dbReference>
<comment type="catalytic activity">
    <reaction evidence="3">
        <text>xanthosine + phosphate = alpha-D-ribose 1-phosphate + xanthine</text>
        <dbReference type="Rhea" id="RHEA:27638"/>
        <dbReference type="ChEBI" id="CHEBI:17712"/>
        <dbReference type="ChEBI" id="CHEBI:18107"/>
        <dbReference type="ChEBI" id="CHEBI:43474"/>
        <dbReference type="ChEBI" id="CHEBI:57720"/>
        <dbReference type="EC" id="2.4.2.1"/>
    </reaction>
</comment>
<comment type="catalytic activity">
    <reaction evidence="3">
        <text>inosine + phosphate = alpha-D-ribose 1-phosphate + hypoxanthine</text>
        <dbReference type="Rhea" id="RHEA:27646"/>
        <dbReference type="ChEBI" id="CHEBI:17368"/>
        <dbReference type="ChEBI" id="CHEBI:17596"/>
        <dbReference type="ChEBI" id="CHEBI:43474"/>
        <dbReference type="ChEBI" id="CHEBI:57720"/>
        <dbReference type="EC" id="2.4.2.1"/>
    </reaction>
</comment>
<dbReference type="OrthoDB" id="9793848at2"/>
<dbReference type="GO" id="GO:0004850">
    <property type="term" value="F:uridine phosphorylase activity"/>
    <property type="evidence" value="ECO:0007669"/>
    <property type="project" value="RHEA"/>
</dbReference>
<dbReference type="InterPro" id="IPR014710">
    <property type="entry name" value="RmlC-like_jellyroll"/>
</dbReference>
<dbReference type="Gene3D" id="2.60.120.10">
    <property type="entry name" value="Jelly Rolls"/>
    <property type="match status" value="1"/>
</dbReference>
<dbReference type="GO" id="GO:0009032">
    <property type="term" value="F:thymidine phosphorylase activity"/>
    <property type="evidence" value="ECO:0007669"/>
    <property type="project" value="RHEA"/>
</dbReference>
<dbReference type="EC" id="2.4.2.2" evidence="3"/>
<dbReference type="GO" id="GO:0047975">
    <property type="term" value="F:guanosine phosphorylase activity"/>
    <property type="evidence" value="ECO:0007669"/>
    <property type="project" value="RHEA"/>
</dbReference>
<gene>
    <name evidence="3" type="primary">ppnP</name>
    <name evidence="4" type="ORF">SAMN04489760_11824</name>
</gene>
<accession>A0A1H7YUH5</accession>
<proteinExistence type="inferred from homology"/>
<organism evidence="4 5">
    <name type="scientific">Syntrophus gentianae</name>
    <dbReference type="NCBI Taxonomy" id="43775"/>
    <lineage>
        <taxon>Bacteria</taxon>
        <taxon>Pseudomonadati</taxon>
        <taxon>Thermodesulfobacteriota</taxon>
        <taxon>Syntrophia</taxon>
        <taxon>Syntrophales</taxon>
        <taxon>Syntrophaceae</taxon>
        <taxon>Syntrophus</taxon>
    </lineage>
</organism>
<reference evidence="4 5" key="1">
    <citation type="submission" date="2016-10" db="EMBL/GenBank/DDBJ databases">
        <authorList>
            <person name="de Groot N.N."/>
        </authorList>
    </citation>
    <scope>NUCLEOTIDE SEQUENCE [LARGE SCALE GENOMIC DNA]</scope>
    <source>
        <strain evidence="4 5">DSM 8423</strain>
    </source>
</reference>
<comment type="similarity">
    <text evidence="3">Belongs to the nucleoside phosphorylase PpnP family.</text>
</comment>
<comment type="catalytic activity">
    <reaction evidence="3">
        <text>adenosine + phosphate = alpha-D-ribose 1-phosphate + adenine</text>
        <dbReference type="Rhea" id="RHEA:27642"/>
        <dbReference type="ChEBI" id="CHEBI:16335"/>
        <dbReference type="ChEBI" id="CHEBI:16708"/>
        <dbReference type="ChEBI" id="CHEBI:43474"/>
        <dbReference type="ChEBI" id="CHEBI:57720"/>
        <dbReference type="EC" id="2.4.2.1"/>
    </reaction>
</comment>
<dbReference type="EC" id="2.4.2.1" evidence="3"/>
<comment type="catalytic activity">
    <reaction evidence="3">
        <text>thymidine + phosphate = 2-deoxy-alpha-D-ribose 1-phosphate + thymine</text>
        <dbReference type="Rhea" id="RHEA:16037"/>
        <dbReference type="ChEBI" id="CHEBI:17748"/>
        <dbReference type="ChEBI" id="CHEBI:17821"/>
        <dbReference type="ChEBI" id="CHEBI:43474"/>
        <dbReference type="ChEBI" id="CHEBI:57259"/>
        <dbReference type="EC" id="2.4.2.2"/>
    </reaction>
</comment>
<comment type="catalytic activity">
    <reaction evidence="3">
        <text>a purine D-ribonucleoside + phosphate = a purine nucleobase + alpha-D-ribose 1-phosphate</text>
        <dbReference type="Rhea" id="RHEA:19805"/>
        <dbReference type="ChEBI" id="CHEBI:26386"/>
        <dbReference type="ChEBI" id="CHEBI:43474"/>
        <dbReference type="ChEBI" id="CHEBI:57720"/>
        <dbReference type="ChEBI" id="CHEBI:142355"/>
        <dbReference type="EC" id="2.4.2.1"/>
    </reaction>
</comment>
<dbReference type="SUPFAM" id="SSF51182">
    <property type="entry name" value="RmlC-like cupins"/>
    <property type="match status" value="1"/>
</dbReference>
<keyword evidence="2 3" id="KW-0808">Transferase</keyword>
<evidence type="ECO:0000256" key="3">
    <source>
        <dbReference type="HAMAP-Rule" id="MF_01537"/>
    </source>
</evidence>
<comment type="catalytic activity">
    <reaction evidence="3">
        <text>cytidine + phosphate = cytosine + alpha-D-ribose 1-phosphate</text>
        <dbReference type="Rhea" id="RHEA:52540"/>
        <dbReference type="ChEBI" id="CHEBI:16040"/>
        <dbReference type="ChEBI" id="CHEBI:17562"/>
        <dbReference type="ChEBI" id="CHEBI:43474"/>
        <dbReference type="ChEBI" id="CHEBI:57720"/>
        <dbReference type="EC" id="2.4.2.2"/>
    </reaction>
</comment>
<protein>
    <recommendedName>
        <fullName evidence="3">Pyrimidine/purine nucleoside phosphorylase</fullName>
        <ecNumber evidence="3">2.4.2.1</ecNumber>
        <ecNumber evidence="3">2.4.2.2</ecNumber>
    </recommendedName>
    <alternativeName>
        <fullName evidence="3">Adenosine phosphorylase</fullName>
    </alternativeName>
    <alternativeName>
        <fullName evidence="3">Cytidine phosphorylase</fullName>
    </alternativeName>
    <alternativeName>
        <fullName evidence="3">Guanosine phosphorylase</fullName>
    </alternativeName>
    <alternativeName>
        <fullName evidence="3">Inosine phosphorylase</fullName>
    </alternativeName>
    <alternativeName>
        <fullName evidence="3">Thymidine phosphorylase</fullName>
    </alternativeName>
    <alternativeName>
        <fullName evidence="3">Uridine phosphorylase</fullName>
    </alternativeName>
    <alternativeName>
        <fullName evidence="3">Xanthosine phosphorylase</fullName>
    </alternativeName>
</protein>
<keyword evidence="1 3" id="KW-0328">Glycosyltransferase</keyword>
<dbReference type="GO" id="GO:0005829">
    <property type="term" value="C:cytosol"/>
    <property type="evidence" value="ECO:0007669"/>
    <property type="project" value="TreeGrafter"/>
</dbReference>
<dbReference type="Proteomes" id="UP000198744">
    <property type="component" value="Unassembled WGS sequence"/>
</dbReference>
<dbReference type="RefSeq" id="WP_093883932.1">
    <property type="nucleotide sequence ID" value="NZ_FOBS01000018.1"/>
</dbReference>
<comment type="catalytic activity">
    <reaction evidence="3">
        <text>guanosine + phosphate = alpha-D-ribose 1-phosphate + guanine</text>
        <dbReference type="Rhea" id="RHEA:13233"/>
        <dbReference type="ChEBI" id="CHEBI:16235"/>
        <dbReference type="ChEBI" id="CHEBI:16750"/>
        <dbReference type="ChEBI" id="CHEBI:43474"/>
        <dbReference type="ChEBI" id="CHEBI:57720"/>
        <dbReference type="EC" id="2.4.2.1"/>
    </reaction>
</comment>
<evidence type="ECO:0000256" key="1">
    <source>
        <dbReference type="ARBA" id="ARBA00022676"/>
    </source>
</evidence>
<comment type="function">
    <text evidence="3">Catalyzes the phosphorolysis of diverse nucleosides, yielding D-ribose 1-phosphate and the respective free bases. Can use uridine, adenosine, guanosine, cytidine, thymidine, inosine and xanthosine as substrates. Also catalyzes the reverse reactions.</text>
</comment>
<evidence type="ECO:0000313" key="5">
    <source>
        <dbReference type="Proteomes" id="UP000198744"/>
    </source>
</evidence>
<comment type="catalytic activity">
    <reaction evidence="3">
        <text>uridine + phosphate = alpha-D-ribose 1-phosphate + uracil</text>
        <dbReference type="Rhea" id="RHEA:24388"/>
        <dbReference type="ChEBI" id="CHEBI:16704"/>
        <dbReference type="ChEBI" id="CHEBI:17568"/>
        <dbReference type="ChEBI" id="CHEBI:43474"/>
        <dbReference type="ChEBI" id="CHEBI:57720"/>
        <dbReference type="EC" id="2.4.2.2"/>
    </reaction>
</comment>